<evidence type="ECO:0000256" key="5">
    <source>
        <dbReference type="ARBA" id="ARBA00022989"/>
    </source>
</evidence>
<dbReference type="PANTHER" id="PTHR30250:SF10">
    <property type="entry name" value="LIPOPOLYSACCHARIDE BIOSYNTHESIS PROTEIN WZXC"/>
    <property type="match status" value="1"/>
</dbReference>
<dbReference type="PANTHER" id="PTHR30250">
    <property type="entry name" value="PST FAMILY PREDICTED COLANIC ACID TRANSPORTER"/>
    <property type="match status" value="1"/>
</dbReference>
<keyword evidence="6 8" id="KW-0472">Membrane</keyword>
<evidence type="ECO:0000256" key="7">
    <source>
        <dbReference type="SAM" id="MobiDB-lite"/>
    </source>
</evidence>
<feature type="transmembrane region" description="Helical" evidence="8">
    <location>
        <begin position="55"/>
        <end position="74"/>
    </location>
</feature>
<dbReference type="EMBL" id="FOPW01000007">
    <property type="protein sequence ID" value="SFH54018.1"/>
    <property type="molecule type" value="Genomic_DNA"/>
</dbReference>
<dbReference type="InterPro" id="IPR007345">
    <property type="entry name" value="Polysacch_pyruvyl_Trfase"/>
</dbReference>
<evidence type="ECO:0000313" key="11">
    <source>
        <dbReference type="Proteomes" id="UP000199681"/>
    </source>
</evidence>
<feature type="transmembrane region" description="Helical" evidence="8">
    <location>
        <begin position="395"/>
        <end position="413"/>
    </location>
</feature>
<organism evidence="10 11">
    <name type="scientific">Cryobacterium levicorallinum</name>
    <dbReference type="NCBI Taxonomy" id="995038"/>
    <lineage>
        <taxon>Bacteria</taxon>
        <taxon>Bacillati</taxon>
        <taxon>Actinomycetota</taxon>
        <taxon>Actinomycetes</taxon>
        <taxon>Micrococcales</taxon>
        <taxon>Microbacteriaceae</taxon>
        <taxon>Cryobacterium</taxon>
    </lineage>
</organism>
<keyword evidence="3" id="KW-1003">Cell membrane</keyword>
<feature type="transmembrane region" description="Helical" evidence="8">
    <location>
        <begin position="304"/>
        <end position="326"/>
    </location>
</feature>
<name>A0ABY1EDV5_9MICO</name>
<accession>A0ABY1EDV5</accession>
<feature type="transmembrane region" description="Helical" evidence="8">
    <location>
        <begin position="425"/>
        <end position="449"/>
    </location>
</feature>
<evidence type="ECO:0000256" key="4">
    <source>
        <dbReference type="ARBA" id="ARBA00022692"/>
    </source>
</evidence>
<comment type="caution">
    <text evidence="10">The sequence shown here is derived from an EMBL/GenBank/DDBJ whole genome shotgun (WGS) entry which is preliminary data.</text>
</comment>
<feature type="transmembrane region" description="Helical" evidence="8">
    <location>
        <begin position="369"/>
        <end position="389"/>
    </location>
</feature>
<feature type="compositionally biased region" description="Polar residues" evidence="7">
    <location>
        <begin position="956"/>
        <end position="965"/>
    </location>
</feature>
<evidence type="ECO:0000256" key="6">
    <source>
        <dbReference type="ARBA" id="ARBA00023136"/>
    </source>
</evidence>
<evidence type="ECO:0000256" key="8">
    <source>
        <dbReference type="SAM" id="Phobius"/>
    </source>
</evidence>
<reference evidence="10 11" key="1">
    <citation type="submission" date="2016-10" db="EMBL/GenBank/DDBJ databases">
        <authorList>
            <person name="Varghese N."/>
            <person name="Submissions S."/>
        </authorList>
    </citation>
    <scope>NUCLEOTIDE SEQUENCE [LARGE SCALE GENOMIC DNA]</scope>
    <source>
        <strain evidence="10 11">GMCC 1.11211</strain>
    </source>
</reference>
<feature type="transmembrane region" description="Helical" evidence="8">
    <location>
        <begin position="338"/>
        <end position="360"/>
    </location>
</feature>
<feature type="transmembrane region" description="Helical" evidence="8">
    <location>
        <begin position="191"/>
        <end position="212"/>
    </location>
</feature>
<evidence type="ECO:0000313" key="10">
    <source>
        <dbReference type="EMBL" id="SFH54018.1"/>
    </source>
</evidence>
<dbReference type="RefSeq" id="WP_134479226.1">
    <property type="nucleotide sequence ID" value="NZ_BKAC01000006.1"/>
</dbReference>
<evidence type="ECO:0000259" key="9">
    <source>
        <dbReference type="Pfam" id="PF04230"/>
    </source>
</evidence>
<dbReference type="Pfam" id="PF04230">
    <property type="entry name" value="PS_pyruv_trans"/>
    <property type="match status" value="1"/>
</dbReference>
<keyword evidence="5 8" id="KW-1133">Transmembrane helix</keyword>
<feature type="transmembrane region" description="Helical" evidence="8">
    <location>
        <begin position="125"/>
        <end position="142"/>
    </location>
</feature>
<gene>
    <name evidence="10" type="ORF">SAMN05216274_107155</name>
</gene>
<sequence>MPPSTPSAPLPRSTAGLGHTAGRGASTTLVGQLIRIGVQLGGIVVLGRLLDPSDYGLVASVAAIIGVGEVLRNFGLSSAAIQVRELSRQQKDNLFWINSLIGLALMLLAVLFSPLIATLYGDDRLVLLTQVLAGTFLLNGLATQFRADLNRNFHFKALAGSEIGAQVGGLAIGIVMALNGFGYWALAGQQISQGILTIIILVPITNWFPGWFHRKTPMRHLIAFGSNLAGTQLLGYASRNTDTIVIGATLGAGPLGLYNRAFQLLLLPLNQINGPSTRVALPVLARLQDDPPKYDRFILLGQTIMLHAVTIVLALSCAQALPIISIALGSNWLGSAPIFQILAIAGFFEAAAYATYWVFLSKGVTKQNLYFALCTRPLLVAFVLLGSFWGVYGVAAGYSLGVALIWPIGLWWISRVTDAPARAMFFAGVRAILGYGFATGASWAAVQWIPIELPLARVALGGVALLVAIGIVMLVWPRFRRDVRSIAQARSFLRSAKVSPAVAGGSATATDQLTPAPPAAARSTRRGGRTRLRIVRKLDRILHGLAAASALPYLCDRAALHRAIGQLGPAPAGTERWHVLVAPPGEGNIGDQAMIEAYLENVTGPVRVLVRGPNDVRIPAEYSARARLEPIAHLIYGNDRAHRQSMVQLAAVLRGALSLTVVGADIMDGAYSVRASSRRADVASLARSVGVEARILGFSWNGHANLGVRRSLGRAGRLGTRLQLRDPVSSARARADRFKNVIDVADAVFAVRTSSPTAATEYLGTAPTPYAVVNASALVGRSFDQISEYAVIITTLLEAGLLVVLLPHVVRHSGDDAAACRAVFDRFAQGAGAEDRVVLVNRLLTPAEVRGLCAGASIVLTGRMHLAVQALYHRVPAVALSTQGKVAGMMSLFGTQDLCVEPGVGLAERMVPVVRAVLAQRGEYRARLAAQLPEVQRLAALNFAGLASGARADPPRSNQPRSRPTFSRPRDDREGRA</sequence>
<evidence type="ECO:0000256" key="3">
    <source>
        <dbReference type="ARBA" id="ARBA00022475"/>
    </source>
</evidence>
<dbReference type="CDD" id="cd13127">
    <property type="entry name" value="MATE_tuaB_like"/>
    <property type="match status" value="1"/>
</dbReference>
<feature type="domain" description="Polysaccharide pyruvyl transferase" evidence="9">
    <location>
        <begin position="680"/>
        <end position="882"/>
    </location>
</feature>
<proteinExistence type="inferred from homology"/>
<feature type="transmembrane region" description="Helical" evidence="8">
    <location>
        <begin position="95"/>
        <end position="119"/>
    </location>
</feature>
<dbReference type="Pfam" id="PF13440">
    <property type="entry name" value="Polysacc_synt_3"/>
    <property type="match status" value="1"/>
</dbReference>
<comment type="similarity">
    <text evidence="2">Belongs to the polysaccharide synthase family.</text>
</comment>
<feature type="region of interest" description="Disordered" evidence="7">
    <location>
        <begin position="1"/>
        <end position="21"/>
    </location>
</feature>
<feature type="region of interest" description="Disordered" evidence="7">
    <location>
        <begin position="948"/>
        <end position="977"/>
    </location>
</feature>
<dbReference type="Proteomes" id="UP000199681">
    <property type="component" value="Unassembled WGS sequence"/>
</dbReference>
<feature type="region of interest" description="Disordered" evidence="7">
    <location>
        <begin position="506"/>
        <end position="525"/>
    </location>
</feature>
<feature type="transmembrane region" description="Helical" evidence="8">
    <location>
        <begin position="455"/>
        <end position="476"/>
    </location>
</feature>
<evidence type="ECO:0000256" key="1">
    <source>
        <dbReference type="ARBA" id="ARBA00004651"/>
    </source>
</evidence>
<keyword evidence="11" id="KW-1185">Reference proteome</keyword>
<evidence type="ECO:0000256" key="2">
    <source>
        <dbReference type="ARBA" id="ARBA00007430"/>
    </source>
</evidence>
<feature type="compositionally biased region" description="Basic and acidic residues" evidence="7">
    <location>
        <begin position="968"/>
        <end position="977"/>
    </location>
</feature>
<feature type="transmembrane region" description="Helical" evidence="8">
    <location>
        <begin position="163"/>
        <end position="185"/>
    </location>
</feature>
<dbReference type="InterPro" id="IPR050833">
    <property type="entry name" value="Poly_Biosynth_Transport"/>
</dbReference>
<protein>
    <submittedName>
        <fullName evidence="10">Membrane protein involved in the export of O-antigen and teichoic acid</fullName>
    </submittedName>
</protein>
<keyword evidence="4 8" id="KW-0812">Transmembrane</keyword>
<comment type="subcellular location">
    <subcellularLocation>
        <location evidence="1">Cell membrane</location>
        <topology evidence="1">Multi-pass membrane protein</topology>
    </subcellularLocation>
</comment>